<dbReference type="Gene3D" id="3.30.40.10">
    <property type="entry name" value="Zinc/RING finger domain, C3HC4 (zinc finger)"/>
    <property type="match status" value="1"/>
</dbReference>
<dbReference type="SUPFAM" id="SSF57903">
    <property type="entry name" value="FYVE/PHD zinc finger"/>
    <property type="match status" value="1"/>
</dbReference>
<feature type="region of interest" description="Disordered" evidence="6">
    <location>
        <begin position="232"/>
        <end position="258"/>
    </location>
</feature>
<dbReference type="EMBL" id="BAABME010012503">
    <property type="protein sequence ID" value="GAA0185184.1"/>
    <property type="molecule type" value="Genomic_DNA"/>
</dbReference>
<evidence type="ECO:0000256" key="1">
    <source>
        <dbReference type="ARBA" id="ARBA00022723"/>
    </source>
</evidence>
<name>A0AAV3RUW6_LITER</name>
<dbReference type="GO" id="GO:0034244">
    <property type="term" value="P:negative regulation of transcription elongation by RNA polymerase II"/>
    <property type="evidence" value="ECO:0007669"/>
    <property type="project" value="InterPro"/>
</dbReference>
<keyword evidence="1" id="KW-0479">Metal-binding</keyword>
<evidence type="ECO:0000256" key="2">
    <source>
        <dbReference type="ARBA" id="ARBA00022771"/>
    </source>
</evidence>
<evidence type="ECO:0000256" key="4">
    <source>
        <dbReference type="ARBA" id="ARBA00023015"/>
    </source>
</evidence>
<feature type="compositionally biased region" description="Polar residues" evidence="6">
    <location>
        <begin position="247"/>
        <end position="256"/>
    </location>
</feature>
<evidence type="ECO:0000313" key="8">
    <source>
        <dbReference type="Proteomes" id="UP001454036"/>
    </source>
</evidence>
<proteinExistence type="predicted"/>
<dbReference type="AlphaFoldDB" id="A0AAV3RUW6"/>
<evidence type="ECO:0000256" key="3">
    <source>
        <dbReference type="ARBA" id="ARBA00022833"/>
    </source>
</evidence>
<accession>A0AAV3RUW6</accession>
<dbReference type="PANTHER" id="PTHR33304:SF9">
    <property type="entry name" value="RING_FYVE_PHD ZINC FINGER SUPERFAMILY PROTEIN"/>
    <property type="match status" value="1"/>
</dbReference>
<keyword evidence="2" id="KW-0863">Zinc-finger</keyword>
<organism evidence="7 8">
    <name type="scientific">Lithospermum erythrorhizon</name>
    <name type="common">Purple gromwell</name>
    <name type="synonym">Lithospermum officinale var. erythrorhizon</name>
    <dbReference type="NCBI Taxonomy" id="34254"/>
    <lineage>
        <taxon>Eukaryota</taxon>
        <taxon>Viridiplantae</taxon>
        <taxon>Streptophyta</taxon>
        <taxon>Embryophyta</taxon>
        <taxon>Tracheophyta</taxon>
        <taxon>Spermatophyta</taxon>
        <taxon>Magnoliopsida</taxon>
        <taxon>eudicotyledons</taxon>
        <taxon>Gunneridae</taxon>
        <taxon>Pentapetalae</taxon>
        <taxon>asterids</taxon>
        <taxon>lamiids</taxon>
        <taxon>Boraginales</taxon>
        <taxon>Boraginaceae</taxon>
        <taxon>Boraginoideae</taxon>
        <taxon>Lithospermeae</taxon>
        <taxon>Lithospermum</taxon>
    </lineage>
</organism>
<keyword evidence="3" id="KW-0862">Zinc</keyword>
<dbReference type="Proteomes" id="UP001454036">
    <property type="component" value="Unassembled WGS sequence"/>
</dbReference>
<evidence type="ECO:0000313" key="7">
    <source>
        <dbReference type="EMBL" id="GAA0185184.1"/>
    </source>
</evidence>
<evidence type="ECO:0000256" key="5">
    <source>
        <dbReference type="ARBA" id="ARBA00023163"/>
    </source>
</evidence>
<sequence length="285" mass="31386">MTHVMVVGAYGRTRVRVCDICGVAGYKALLAICCRCGEGGEHIYCMRELLETVLEGDWMCDECQYDEEMKNQMQRKVVNVDGNVGTSSGKLSGGNSNARLKSDTRSRNELVIISKDRLLDKGKEKLAHQSSSSAPVGSFLKSTSLSSFKAKPKVIFIGEAVPLKQKSVREPPRVYIKKRIGKSYGKSVSFRSMVSGRHGNGKSKVKMLSEKLPHNQVDKGFRHTEERSVIEKKSSLESKRPVVSSPMARSSIPNSKNMKKLGSTVGQGHFSLTVKQYPVFLPGGL</sequence>
<gene>
    <name evidence="7" type="ORF">LIER_32472</name>
</gene>
<reference evidence="7 8" key="1">
    <citation type="submission" date="2024-01" db="EMBL/GenBank/DDBJ databases">
        <title>The complete chloroplast genome sequence of Lithospermum erythrorhizon: insights into the phylogenetic relationship among Boraginaceae species and the maternal lineages of purple gromwells.</title>
        <authorList>
            <person name="Okada T."/>
            <person name="Watanabe K."/>
        </authorList>
    </citation>
    <scope>NUCLEOTIDE SEQUENCE [LARGE SCALE GENOMIC DNA]</scope>
</reference>
<comment type="caution">
    <text evidence="7">The sequence shown here is derived from an EMBL/GenBank/DDBJ whole genome shotgun (WGS) entry which is preliminary data.</text>
</comment>
<keyword evidence="4" id="KW-0805">Transcription regulation</keyword>
<keyword evidence="5" id="KW-0804">Transcription</keyword>
<evidence type="ECO:0008006" key="9">
    <source>
        <dbReference type="Google" id="ProtNLM"/>
    </source>
</evidence>
<dbReference type="GO" id="GO:0008270">
    <property type="term" value="F:zinc ion binding"/>
    <property type="evidence" value="ECO:0007669"/>
    <property type="project" value="UniProtKB-KW"/>
</dbReference>
<dbReference type="GO" id="GO:0140566">
    <property type="term" value="F:histone reader activity"/>
    <property type="evidence" value="ECO:0007669"/>
    <property type="project" value="InterPro"/>
</dbReference>
<dbReference type="PANTHER" id="PTHR33304">
    <property type="match status" value="1"/>
</dbReference>
<evidence type="ECO:0000256" key="6">
    <source>
        <dbReference type="SAM" id="MobiDB-lite"/>
    </source>
</evidence>
<protein>
    <recommendedName>
        <fullName evidence="9">Zinc finger PHD-type domain-containing protein</fullName>
    </recommendedName>
</protein>
<dbReference type="InterPro" id="IPR049914">
    <property type="entry name" value="PHD1-3/5-6"/>
</dbReference>
<dbReference type="InterPro" id="IPR011011">
    <property type="entry name" value="Znf_FYVE_PHD"/>
</dbReference>
<dbReference type="InterPro" id="IPR013083">
    <property type="entry name" value="Znf_RING/FYVE/PHD"/>
</dbReference>
<keyword evidence="8" id="KW-1185">Reference proteome</keyword>